<proteinExistence type="predicted"/>
<organism evidence="3 4">
    <name type="scientific">Bacteroides salyersiae</name>
    <dbReference type="NCBI Taxonomy" id="291644"/>
    <lineage>
        <taxon>Bacteria</taxon>
        <taxon>Pseudomonadati</taxon>
        <taxon>Bacteroidota</taxon>
        <taxon>Bacteroidia</taxon>
        <taxon>Bacteroidales</taxon>
        <taxon>Bacteroidaceae</taxon>
        <taxon>Bacteroides</taxon>
    </lineage>
</organism>
<feature type="compositionally biased region" description="Gly residues" evidence="1">
    <location>
        <begin position="604"/>
        <end position="625"/>
    </location>
</feature>
<gene>
    <name evidence="3" type="ORF">F3F73_14085</name>
</gene>
<feature type="region of interest" description="Disordered" evidence="1">
    <location>
        <begin position="31"/>
        <end position="54"/>
    </location>
</feature>
<feature type="signal peptide" evidence="2">
    <location>
        <begin position="1"/>
        <end position="25"/>
    </location>
</feature>
<evidence type="ECO:0000256" key="1">
    <source>
        <dbReference type="SAM" id="MobiDB-lite"/>
    </source>
</evidence>
<dbReference type="AlphaFoldDB" id="A0A7J4XGS4"/>
<dbReference type="Pfam" id="PF14262">
    <property type="entry name" value="Cthe_2159"/>
    <property type="match status" value="2"/>
</dbReference>
<protein>
    <submittedName>
        <fullName evidence="3">Carbohydrate-binding domain-containing protein</fullName>
    </submittedName>
</protein>
<accession>A0A7J4XGS4</accession>
<evidence type="ECO:0000256" key="2">
    <source>
        <dbReference type="SAM" id="SignalP"/>
    </source>
</evidence>
<dbReference type="Proteomes" id="UP000422221">
    <property type="component" value="Unassembled WGS sequence"/>
</dbReference>
<sequence length="625" mass="64363">MMIEMKKIKLFIGIAAWLAVSTCCSTDPFADWGTETESGQPVLPDGTDTSDGGSGSFDGTGTLFDFEVVIDDTDMSGDDIDETIVADKDNENYDDFIENSEFSSTVEIAYSGTSAMVISNVEGVDISQDGAHVVVTSTVKKVEYILSGVTTDGSFKVYSDNKFKLTLNGVNIVNPSGAAINIQSGKRVFVVSPDGTENTLVDGSSYVLTDGEDMKGCFFSEGQLIFSGGGKLRVTGNYKHGICSDDYVRFRQGSRVTVVGAVKDGIHVNDAVVIGGGILNITATDDGIQCEKGPISVTGGRTTVITTGNAVYEDSDISSSSCINSGTTFAMTAGTVLLKSSGSAGKGLNCDGEIYLYGGTLRVVTTGKQYVYGRLDSSAKGIKSKSSLTIESGTIWVRATGGEGSEGIESRNVMTINGGDIAVYAYDDCLNASNNITINGGSVYCYSTGNDGVDSNGTLTITGGTVVASGTASPEDGFDCDQNTFKITGGTVLGIGGGTSTPTANSCTQRSVIYGGSGSAGQYIGIQSSDGTNLMTYMIPRTYQQMTLLFSSPQLENGSYTIYTGGSVTDGSSFYGLYTGAIYDGGTQAATFTANSMVTQIGSASGGGNPGGGGGPGGGPGGWGW</sequence>
<feature type="region of interest" description="Disordered" evidence="1">
    <location>
        <begin position="603"/>
        <end position="625"/>
    </location>
</feature>
<keyword evidence="2" id="KW-0732">Signal</keyword>
<evidence type="ECO:0000313" key="4">
    <source>
        <dbReference type="Proteomes" id="UP000422221"/>
    </source>
</evidence>
<name>A0A7J4XGS4_9BACE</name>
<dbReference type="InterPro" id="IPR025584">
    <property type="entry name" value="Cthe_2159"/>
</dbReference>
<comment type="caution">
    <text evidence="3">The sequence shown here is derived from an EMBL/GenBank/DDBJ whole genome shotgun (WGS) entry which is preliminary data.</text>
</comment>
<dbReference type="EMBL" id="VWMK01000014">
    <property type="protein sequence ID" value="KAA3762880.1"/>
    <property type="molecule type" value="Genomic_DNA"/>
</dbReference>
<evidence type="ECO:0000313" key="3">
    <source>
        <dbReference type="EMBL" id="KAA3762880.1"/>
    </source>
</evidence>
<reference evidence="3 4" key="1">
    <citation type="journal article" date="2019" name="Nat. Med.">
        <title>A library of human gut bacterial isolates paired with longitudinal multiomics data enables mechanistic microbiome research.</title>
        <authorList>
            <person name="Poyet M."/>
            <person name="Groussin M."/>
            <person name="Gibbons S.M."/>
            <person name="Avila-Pacheco J."/>
            <person name="Jiang X."/>
            <person name="Kearney S.M."/>
            <person name="Perrotta A.R."/>
            <person name="Berdy B."/>
            <person name="Zhao S."/>
            <person name="Lieberman T.D."/>
            <person name="Swanson P.K."/>
            <person name="Smith M."/>
            <person name="Roesemann S."/>
            <person name="Alexander J.E."/>
            <person name="Rich S.A."/>
            <person name="Livny J."/>
            <person name="Vlamakis H."/>
            <person name="Clish C."/>
            <person name="Bullock K."/>
            <person name="Deik A."/>
            <person name="Scott J."/>
            <person name="Pierce K.A."/>
            <person name="Xavier R.J."/>
            <person name="Alm E.J."/>
        </authorList>
    </citation>
    <scope>NUCLEOTIDE SEQUENCE [LARGE SCALE GENOMIC DNA]</scope>
    <source>
        <strain evidence="3 4">BIOML-A10</strain>
    </source>
</reference>
<feature type="chain" id="PRO_5029680101" evidence="2">
    <location>
        <begin position="26"/>
        <end position="625"/>
    </location>
</feature>